<dbReference type="PANTHER" id="PTHR36345">
    <property type="entry name" value="CCG-BINDING PROTEIN 1"/>
    <property type="match status" value="1"/>
</dbReference>
<name>A0AAW1IN97_SAPOF</name>
<dbReference type="AlphaFoldDB" id="A0AAW1IN97"/>
<evidence type="ECO:0000313" key="2">
    <source>
        <dbReference type="Proteomes" id="UP001443914"/>
    </source>
</evidence>
<dbReference type="GO" id="GO:0005634">
    <property type="term" value="C:nucleus"/>
    <property type="evidence" value="ECO:0007669"/>
    <property type="project" value="TreeGrafter"/>
</dbReference>
<organism evidence="1 2">
    <name type="scientific">Saponaria officinalis</name>
    <name type="common">Common soapwort</name>
    <name type="synonym">Lychnis saponaria</name>
    <dbReference type="NCBI Taxonomy" id="3572"/>
    <lineage>
        <taxon>Eukaryota</taxon>
        <taxon>Viridiplantae</taxon>
        <taxon>Streptophyta</taxon>
        <taxon>Embryophyta</taxon>
        <taxon>Tracheophyta</taxon>
        <taxon>Spermatophyta</taxon>
        <taxon>Magnoliopsida</taxon>
        <taxon>eudicotyledons</taxon>
        <taxon>Gunneridae</taxon>
        <taxon>Pentapetalae</taxon>
        <taxon>Caryophyllales</taxon>
        <taxon>Caryophyllaceae</taxon>
        <taxon>Caryophylleae</taxon>
        <taxon>Saponaria</taxon>
    </lineage>
</organism>
<reference evidence="1" key="1">
    <citation type="submission" date="2024-03" db="EMBL/GenBank/DDBJ databases">
        <title>WGS assembly of Saponaria officinalis var. Norfolk2.</title>
        <authorList>
            <person name="Jenkins J."/>
            <person name="Shu S."/>
            <person name="Grimwood J."/>
            <person name="Barry K."/>
            <person name="Goodstein D."/>
            <person name="Schmutz J."/>
            <person name="Leebens-Mack J."/>
            <person name="Osbourn A."/>
        </authorList>
    </citation>
    <scope>NUCLEOTIDE SEQUENCE [LARGE SCALE GENOMIC DNA]</scope>
    <source>
        <strain evidence="1">JIC</strain>
    </source>
</reference>
<dbReference type="GO" id="GO:0010183">
    <property type="term" value="P:pollen tube guidance"/>
    <property type="evidence" value="ECO:0007669"/>
    <property type="project" value="InterPro"/>
</dbReference>
<accession>A0AAW1IN97</accession>
<dbReference type="GO" id="GO:0036033">
    <property type="term" value="F:mediator complex binding"/>
    <property type="evidence" value="ECO:0007669"/>
    <property type="project" value="InterPro"/>
</dbReference>
<dbReference type="InterPro" id="IPR037502">
    <property type="entry name" value="CBP1"/>
</dbReference>
<comment type="caution">
    <text evidence="1">The sequence shown here is derived from an EMBL/GenBank/DDBJ whole genome shotgun (WGS) entry which is preliminary data.</text>
</comment>
<evidence type="ECO:0000313" key="1">
    <source>
        <dbReference type="EMBL" id="KAK9691148.1"/>
    </source>
</evidence>
<keyword evidence="2" id="KW-1185">Reference proteome</keyword>
<dbReference type="GO" id="GO:0005829">
    <property type="term" value="C:cytosol"/>
    <property type="evidence" value="ECO:0007669"/>
    <property type="project" value="TreeGrafter"/>
</dbReference>
<protein>
    <submittedName>
        <fullName evidence="1">Uncharacterized protein</fullName>
    </submittedName>
</protein>
<dbReference type="EMBL" id="JBDFQZ010000009">
    <property type="protein sequence ID" value="KAK9691148.1"/>
    <property type="molecule type" value="Genomic_DNA"/>
</dbReference>
<proteinExistence type="predicted"/>
<sequence>MIVVAKLRIPNSALVLDPNASAAATPQTSRKTRTRMRICSEYKIPKLEAFSKSKIERGVKDPPLISHSQHQLADYCTLLEGDASYSCWQAYFELQHLQEEYSKEEVEKLIIEAGGVKSLIGCLHGVAAILKANKHSSDSTTRPHHLKSMVNKEEEHMHIPDGLPKTAHEIEDEQNSRMPDSAYTKLLRLSSTLPAWYSSAPNTSCQ</sequence>
<dbReference type="PANTHER" id="PTHR36345:SF1">
    <property type="entry name" value="CCG-BINDING PROTEIN 1"/>
    <property type="match status" value="1"/>
</dbReference>
<gene>
    <name evidence="1" type="ORF">RND81_09G179200</name>
</gene>
<dbReference type="Proteomes" id="UP001443914">
    <property type="component" value="Unassembled WGS sequence"/>
</dbReference>